<dbReference type="PANTHER" id="PTHR46383:SF1">
    <property type="entry name" value="ASPARTATE AMINOTRANSFERASE"/>
    <property type="match status" value="1"/>
</dbReference>
<evidence type="ECO:0000256" key="5">
    <source>
        <dbReference type="ARBA" id="ARBA00022898"/>
    </source>
</evidence>
<comment type="cofactor">
    <cofactor evidence="1 6">
        <name>pyridoxal 5'-phosphate</name>
        <dbReference type="ChEBI" id="CHEBI:597326"/>
    </cofactor>
</comment>
<feature type="domain" description="Aminotransferase class I/classII large" evidence="7">
    <location>
        <begin position="38"/>
        <end position="367"/>
    </location>
</feature>
<dbReference type="EC" id="2.6.1.-" evidence="6"/>
<dbReference type="InterPro" id="IPR004839">
    <property type="entry name" value="Aminotransferase_I/II_large"/>
</dbReference>
<dbReference type="InterPro" id="IPR050596">
    <property type="entry name" value="AspAT/PAT-like"/>
</dbReference>
<reference evidence="9" key="1">
    <citation type="journal article" date="2019" name="Int. J. Syst. Evol. Microbiol.">
        <title>The Global Catalogue of Microorganisms (GCM) 10K type strain sequencing project: providing services to taxonomists for standard genome sequencing and annotation.</title>
        <authorList>
            <consortium name="The Broad Institute Genomics Platform"/>
            <consortium name="The Broad Institute Genome Sequencing Center for Infectious Disease"/>
            <person name="Wu L."/>
            <person name="Ma J."/>
        </authorList>
    </citation>
    <scope>NUCLEOTIDE SEQUENCE [LARGE SCALE GENOMIC DNA]</scope>
    <source>
        <strain evidence="9">JCM 9373</strain>
    </source>
</reference>
<comment type="similarity">
    <text evidence="2 6">Belongs to the class-I pyridoxal-phosphate-dependent aminotransferase family.</text>
</comment>
<dbReference type="Gene3D" id="3.90.1150.10">
    <property type="entry name" value="Aspartate Aminotransferase, domain 1"/>
    <property type="match status" value="1"/>
</dbReference>
<organism evidence="8 9">
    <name type="scientific">Planomonospora alba</name>
    <dbReference type="NCBI Taxonomy" id="161354"/>
    <lineage>
        <taxon>Bacteria</taxon>
        <taxon>Bacillati</taxon>
        <taxon>Actinomycetota</taxon>
        <taxon>Actinomycetes</taxon>
        <taxon>Streptosporangiales</taxon>
        <taxon>Streptosporangiaceae</taxon>
        <taxon>Planomonospora</taxon>
    </lineage>
</organism>
<evidence type="ECO:0000259" key="7">
    <source>
        <dbReference type="Pfam" id="PF00155"/>
    </source>
</evidence>
<dbReference type="EMBL" id="BAAAUT010000016">
    <property type="protein sequence ID" value="GAA3132739.1"/>
    <property type="molecule type" value="Genomic_DNA"/>
</dbReference>
<evidence type="ECO:0000313" key="8">
    <source>
        <dbReference type="EMBL" id="GAA3132739.1"/>
    </source>
</evidence>
<keyword evidence="5" id="KW-0663">Pyridoxal phosphate</keyword>
<evidence type="ECO:0000256" key="1">
    <source>
        <dbReference type="ARBA" id="ARBA00001933"/>
    </source>
</evidence>
<keyword evidence="3 6" id="KW-0032">Aminotransferase</keyword>
<accession>A0ABP6N289</accession>
<dbReference type="Pfam" id="PF00155">
    <property type="entry name" value="Aminotran_1_2"/>
    <property type="match status" value="1"/>
</dbReference>
<dbReference type="Proteomes" id="UP001500320">
    <property type="component" value="Unassembled WGS sequence"/>
</dbReference>
<dbReference type="InterPro" id="IPR004838">
    <property type="entry name" value="NHTrfase_class1_PyrdxlP-BS"/>
</dbReference>
<dbReference type="CDD" id="cd00609">
    <property type="entry name" value="AAT_like"/>
    <property type="match status" value="1"/>
</dbReference>
<dbReference type="SUPFAM" id="SSF53383">
    <property type="entry name" value="PLP-dependent transferases"/>
    <property type="match status" value="1"/>
</dbReference>
<dbReference type="PANTHER" id="PTHR46383">
    <property type="entry name" value="ASPARTATE AMINOTRANSFERASE"/>
    <property type="match status" value="1"/>
</dbReference>
<dbReference type="PROSITE" id="PS00105">
    <property type="entry name" value="AA_TRANSFER_CLASS_1"/>
    <property type="match status" value="1"/>
</dbReference>
<keyword evidence="9" id="KW-1185">Reference proteome</keyword>
<evidence type="ECO:0000256" key="4">
    <source>
        <dbReference type="ARBA" id="ARBA00022679"/>
    </source>
</evidence>
<dbReference type="InterPro" id="IPR015422">
    <property type="entry name" value="PyrdxlP-dep_Trfase_small"/>
</dbReference>
<dbReference type="RefSeq" id="WP_344858829.1">
    <property type="nucleotide sequence ID" value="NZ_BAAAUT010000016.1"/>
</dbReference>
<name>A0ABP6N289_9ACTN</name>
<dbReference type="InterPro" id="IPR015424">
    <property type="entry name" value="PyrdxlP-dep_Trfase"/>
</dbReference>
<sequence length="411" mass="42831">MNVTLSATLAANEDIERRRHAGQRVLNLAFGEAGLPVHPALQERLSAASGQNGYGPVAGAPALREAAAGYWTRRGLPTDPALVVCGPGSKPLLYGLLLAIGGDIVLPVPSWVSYAAQADLAGMRSLPVATLPGEGGAPDPDRVAAAVRRARAEGRQVRSLLVTLPDNPTGTLASAETVKRLAELARDLDLVIISDEIYRDLVHDPAAGFVSPAELAPERTVVTSGLSKSLALGGWRIGVARLPAAGLRDRLLAVASEIWSSPAAPVQQAAAYAYTEPAELVERVAASRRLHAAVARAVHARLVRTGVRTDLPRGGFYLYPDFTGAPGLDGLTTSAGLAARLLDEHGVGVLPGQVFGDDPRALRARVATSLLYGETAEQRLAALSAPDPLGLPWIAASLDHLGETLAALTAR</sequence>
<evidence type="ECO:0000313" key="9">
    <source>
        <dbReference type="Proteomes" id="UP001500320"/>
    </source>
</evidence>
<gene>
    <name evidence="8" type="ORF">GCM10010466_24180</name>
</gene>
<dbReference type="Gene3D" id="3.40.640.10">
    <property type="entry name" value="Type I PLP-dependent aspartate aminotransferase-like (Major domain)"/>
    <property type="match status" value="1"/>
</dbReference>
<evidence type="ECO:0000256" key="3">
    <source>
        <dbReference type="ARBA" id="ARBA00022576"/>
    </source>
</evidence>
<dbReference type="InterPro" id="IPR015421">
    <property type="entry name" value="PyrdxlP-dep_Trfase_major"/>
</dbReference>
<evidence type="ECO:0000256" key="6">
    <source>
        <dbReference type="RuleBase" id="RU000481"/>
    </source>
</evidence>
<protein>
    <recommendedName>
        <fullName evidence="6">Aminotransferase</fullName>
        <ecNumber evidence="6">2.6.1.-</ecNumber>
    </recommendedName>
</protein>
<dbReference type="GO" id="GO:0008483">
    <property type="term" value="F:transaminase activity"/>
    <property type="evidence" value="ECO:0007669"/>
    <property type="project" value="UniProtKB-KW"/>
</dbReference>
<keyword evidence="4 6" id="KW-0808">Transferase</keyword>
<comment type="caution">
    <text evidence="8">The sequence shown here is derived from an EMBL/GenBank/DDBJ whole genome shotgun (WGS) entry which is preliminary data.</text>
</comment>
<proteinExistence type="inferred from homology"/>
<evidence type="ECO:0000256" key="2">
    <source>
        <dbReference type="ARBA" id="ARBA00007441"/>
    </source>
</evidence>